<dbReference type="GO" id="GO:0005783">
    <property type="term" value="C:endoplasmic reticulum"/>
    <property type="evidence" value="ECO:0007669"/>
    <property type="project" value="TreeGrafter"/>
</dbReference>
<feature type="compositionally biased region" description="Polar residues" evidence="2">
    <location>
        <begin position="1128"/>
        <end position="1142"/>
    </location>
</feature>
<proteinExistence type="predicted"/>
<evidence type="ECO:0000256" key="2">
    <source>
        <dbReference type="SAM" id="MobiDB-lite"/>
    </source>
</evidence>
<dbReference type="CDD" id="cd06257">
    <property type="entry name" value="DnaJ"/>
    <property type="match status" value="1"/>
</dbReference>
<dbReference type="GO" id="GO:0036503">
    <property type="term" value="P:ERAD pathway"/>
    <property type="evidence" value="ECO:0007669"/>
    <property type="project" value="TreeGrafter"/>
</dbReference>
<feature type="region of interest" description="Disordered" evidence="2">
    <location>
        <begin position="1120"/>
        <end position="1160"/>
    </location>
</feature>
<keyword evidence="5" id="KW-1185">Reference proteome</keyword>
<comment type="caution">
    <text evidence="4">The sequence shown here is derived from an EMBL/GenBank/DDBJ whole genome shotgun (WGS) entry which is preliminary data.</text>
</comment>
<dbReference type="InterPro" id="IPR001623">
    <property type="entry name" value="DnaJ_domain"/>
</dbReference>
<dbReference type="PROSITE" id="PS00636">
    <property type="entry name" value="DNAJ_1"/>
    <property type="match status" value="1"/>
</dbReference>
<dbReference type="PANTHER" id="PTHR44360">
    <property type="entry name" value="DNAJ HOMOLOG SUBFAMILY B MEMBER 9"/>
    <property type="match status" value="1"/>
</dbReference>
<dbReference type="Proteomes" id="UP000654075">
    <property type="component" value="Unassembled WGS sequence"/>
</dbReference>
<dbReference type="OrthoDB" id="10250354at2759"/>
<dbReference type="InterPro" id="IPR051948">
    <property type="entry name" value="Hsp70_co-chaperone_J-domain"/>
</dbReference>
<dbReference type="GO" id="GO:0051787">
    <property type="term" value="F:misfolded protein binding"/>
    <property type="evidence" value="ECO:0007669"/>
    <property type="project" value="TreeGrafter"/>
</dbReference>
<dbReference type="InterPro" id="IPR036869">
    <property type="entry name" value="J_dom_sf"/>
</dbReference>
<feature type="domain" description="J" evidence="3">
    <location>
        <begin position="1163"/>
        <end position="1228"/>
    </location>
</feature>
<protein>
    <recommendedName>
        <fullName evidence="3">J domain-containing protein</fullName>
    </recommendedName>
</protein>
<dbReference type="PRINTS" id="PR00625">
    <property type="entry name" value="JDOMAIN"/>
</dbReference>
<sequence>MALPEPVRLAKDAGNTVMFLPLRSPQDAEAVEAELRQIQAQYLCLTFLRRLRCITLRFPDGTATRLERCQADFAKCYFPRAHSTAAVRMTEFSAVGQALRRMVPEFVLHHHDVAMPSNEATAQLILAFPAALAEDSNTAQQQQQEQQQAALQPLFSFLPVRVVGFRFAIQGPFDLTADRSNLHGRSARNAALCAAIPAAFAGALQSVPRPMRHIRELLGQETPETLWLSIRSRLLEALREVACIPTEPHGQLALPGDCLLPADAPRIADASAVLPASVLWDCCGKRLVQGSWALRHRAQLQRLGLEELGIGHWLQVLKCEDCPSVNGTSPCTEQNDDGCASGTQRTPGLVGTAAAKQDSSFFRRVLAMLGDAVAERPEILAELRQVPLLPGLQGQAFRLADGPIFSKFAADVPQAWQDTLQAAGVLAPAVESTLESACVDWHLHLSSLASEASAEAVRRSFQMRKGGALDELGVLEIALPVWRGGRVCKSGAGQLQRPLVVEGLGPSRPACPGQWPLWLHRLTCPTYLGEAARGELPQDVLVAITQFLRGVGTASEDPGIFADSPPGWLRSTAETPDMSVGDRLDWEAFFDRLGMRRLFPCSTHRMVAGIVLTIDLGRKLSSASWWQAAASHAAGFAYLQQRIGGEESEAHRVEVAWLRSLRTSSKVDVSDLFLRGPYVRYGGHFLPYLDLHAPSKELMACLEHLGITTEFTGSGLSKCLKVLEACDECHDISVFADVYAALQGLPREEQEKAMLASPNSFADIRQKACIFVPPKSFKPVDQCVWTDGGRPILRWLCGISALQPAYGRFGTACQSWLLGPFANVRKDLSVLEADVFLSALKKLVEQADVASWVSLEDRHKRLAGLESPSAHDFLSELELTAVLAYKHLARRTKETATHSRTAVARAFQQEALIILTDKEWPKPKRLKAEEAFWDIHAELKGSKAEKLALRTRYPDEDLEVLRFLFVDVVGILETMTREELEARLRVPLRPQDPHEPQTSWLEGLAIGDFEDTATIRRGPGVLGDTPAEGGDFFETIPSPVVGEGASEVGRNGLPSGAAEAARSVGSPRAGVPPDNAEAAEAESTDGATEMTEAADLLEGRGEPEDDRRDLHRRLESEAALTAEPAEPQNPNAQNALDSQLQGQPERDELEDDLSSASSEHVMDPYKVLEVERDCDDATIRRAYKRLALRYHPDKNVGIEDAARRFQEIAAAYDILRDPERRRAYDAGGLQGLESAGHVESARAFINLSADFANAMFRSFFGGETQVSSSSSWSPQPAAHPATEAGDPGYDGSVDATEPDSPQTGRGQDSDGRPRRSGSTSHQVSSDEYRRLMKRLQDAEENAKMWRGDVETAQNQLQTATATRDRYLHILRDCYERQRQN</sequence>
<dbReference type="OMA" id="ANDFFIC"/>
<feature type="region of interest" description="Disordered" evidence="2">
    <location>
        <begin position="1015"/>
        <end position="1089"/>
    </location>
</feature>
<evidence type="ECO:0000313" key="5">
    <source>
        <dbReference type="Proteomes" id="UP000654075"/>
    </source>
</evidence>
<feature type="region of interest" description="Disordered" evidence="2">
    <location>
        <begin position="1265"/>
        <end position="1329"/>
    </location>
</feature>
<dbReference type="Pfam" id="PF00226">
    <property type="entry name" value="DnaJ"/>
    <property type="match status" value="1"/>
</dbReference>
<dbReference type="PANTHER" id="PTHR44360:SF1">
    <property type="entry name" value="DNAJ HOMOLOG SUBFAMILY B MEMBER 9"/>
    <property type="match status" value="1"/>
</dbReference>
<dbReference type="PROSITE" id="PS50076">
    <property type="entry name" value="DNAJ_2"/>
    <property type="match status" value="1"/>
</dbReference>
<dbReference type="SMART" id="SM00271">
    <property type="entry name" value="DnaJ"/>
    <property type="match status" value="1"/>
</dbReference>
<evidence type="ECO:0000256" key="1">
    <source>
        <dbReference type="ARBA" id="ARBA00023186"/>
    </source>
</evidence>
<accession>A0A813ELA9</accession>
<dbReference type="SUPFAM" id="SSF46565">
    <property type="entry name" value="Chaperone J-domain"/>
    <property type="match status" value="1"/>
</dbReference>
<evidence type="ECO:0000313" key="4">
    <source>
        <dbReference type="EMBL" id="CAE8601906.1"/>
    </source>
</evidence>
<keyword evidence="1" id="KW-0143">Chaperone</keyword>
<reference evidence="4" key="1">
    <citation type="submission" date="2021-02" db="EMBL/GenBank/DDBJ databases">
        <authorList>
            <person name="Dougan E. K."/>
            <person name="Rhodes N."/>
            <person name="Thang M."/>
            <person name="Chan C."/>
        </authorList>
    </citation>
    <scope>NUCLEOTIDE SEQUENCE</scope>
</reference>
<dbReference type="InterPro" id="IPR018253">
    <property type="entry name" value="DnaJ_domain_CS"/>
</dbReference>
<evidence type="ECO:0000259" key="3">
    <source>
        <dbReference type="PROSITE" id="PS50076"/>
    </source>
</evidence>
<organism evidence="4 5">
    <name type="scientific">Polarella glacialis</name>
    <name type="common">Dinoflagellate</name>
    <dbReference type="NCBI Taxonomy" id="89957"/>
    <lineage>
        <taxon>Eukaryota</taxon>
        <taxon>Sar</taxon>
        <taxon>Alveolata</taxon>
        <taxon>Dinophyceae</taxon>
        <taxon>Suessiales</taxon>
        <taxon>Suessiaceae</taxon>
        <taxon>Polarella</taxon>
    </lineage>
</organism>
<name>A0A813ELA9_POLGL</name>
<dbReference type="GO" id="GO:0051087">
    <property type="term" value="F:protein-folding chaperone binding"/>
    <property type="evidence" value="ECO:0007669"/>
    <property type="project" value="TreeGrafter"/>
</dbReference>
<dbReference type="EMBL" id="CAJNNV010013652">
    <property type="protein sequence ID" value="CAE8601906.1"/>
    <property type="molecule type" value="Genomic_DNA"/>
</dbReference>
<gene>
    <name evidence="4" type="ORF">PGLA1383_LOCUS20172</name>
</gene>
<dbReference type="Gene3D" id="1.10.287.110">
    <property type="entry name" value="DnaJ domain"/>
    <property type="match status" value="1"/>
</dbReference>